<gene>
    <name evidence="5" type="ORF">ACFFGY_02560</name>
</gene>
<dbReference type="InterPro" id="IPR050204">
    <property type="entry name" value="AraC_XylS_family_regulators"/>
</dbReference>
<dbReference type="Pfam" id="PF12833">
    <property type="entry name" value="HTH_18"/>
    <property type="match status" value="1"/>
</dbReference>
<dbReference type="RefSeq" id="WP_377042805.1">
    <property type="nucleotide sequence ID" value="NZ_JBHLUN010000002.1"/>
</dbReference>
<accession>A0ABV6JNC6</accession>
<organism evidence="5 6">
    <name type="scientific">Roseomonas elaeocarpi</name>
    <dbReference type="NCBI Taxonomy" id="907779"/>
    <lineage>
        <taxon>Bacteria</taxon>
        <taxon>Pseudomonadati</taxon>
        <taxon>Pseudomonadota</taxon>
        <taxon>Alphaproteobacteria</taxon>
        <taxon>Acetobacterales</taxon>
        <taxon>Roseomonadaceae</taxon>
        <taxon>Roseomonas</taxon>
    </lineage>
</organism>
<reference evidence="5 6" key="1">
    <citation type="submission" date="2024-09" db="EMBL/GenBank/DDBJ databases">
        <authorList>
            <person name="Sun Q."/>
            <person name="Mori K."/>
        </authorList>
    </citation>
    <scope>NUCLEOTIDE SEQUENCE [LARGE SCALE GENOMIC DNA]</scope>
    <source>
        <strain evidence="5 6">TBRC 5777</strain>
    </source>
</reference>
<comment type="caution">
    <text evidence="5">The sequence shown here is derived from an EMBL/GenBank/DDBJ whole genome shotgun (WGS) entry which is preliminary data.</text>
</comment>
<keyword evidence="6" id="KW-1185">Reference proteome</keyword>
<dbReference type="SMART" id="SM00342">
    <property type="entry name" value="HTH_ARAC"/>
    <property type="match status" value="1"/>
</dbReference>
<name>A0ABV6JNC6_9PROT</name>
<evidence type="ECO:0000259" key="4">
    <source>
        <dbReference type="PROSITE" id="PS01124"/>
    </source>
</evidence>
<dbReference type="Gene3D" id="1.10.10.60">
    <property type="entry name" value="Homeodomain-like"/>
    <property type="match status" value="1"/>
</dbReference>
<keyword evidence="2" id="KW-0238">DNA-binding</keyword>
<dbReference type="PANTHER" id="PTHR46796">
    <property type="entry name" value="HTH-TYPE TRANSCRIPTIONAL ACTIVATOR RHAS-RELATED"/>
    <property type="match status" value="1"/>
</dbReference>
<dbReference type="InterPro" id="IPR018060">
    <property type="entry name" value="HTH_AraC"/>
</dbReference>
<sequence length="192" mass="20782">MQTTTLTAPSDIVSGRRFIPARQMGGVAGLLDGRQHRPGHAAPILTPAQDWASAMVTTTLPRNTVPTPSRGGASLAPWQEKRVRAFVEEHLHESVSVTDMAAVAKLSRSFFSRAFGTNFGNSPHAFVMERRIARAKAMMLDTNEPLAEIAVACGLSDQAHLSRLFRRQVDCTPSAWRRHARAAGTAPQAMAA</sequence>
<dbReference type="PROSITE" id="PS01124">
    <property type="entry name" value="HTH_ARAC_FAMILY_2"/>
    <property type="match status" value="1"/>
</dbReference>
<evidence type="ECO:0000313" key="5">
    <source>
        <dbReference type="EMBL" id="MFC0407114.1"/>
    </source>
</evidence>
<keyword evidence="3" id="KW-0804">Transcription</keyword>
<protein>
    <submittedName>
        <fullName evidence="5">Helix-turn-helix domain-containing protein</fullName>
    </submittedName>
</protein>
<dbReference type="InterPro" id="IPR018062">
    <property type="entry name" value="HTH_AraC-typ_CS"/>
</dbReference>
<evidence type="ECO:0000256" key="2">
    <source>
        <dbReference type="ARBA" id="ARBA00023125"/>
    </source>
</evidence>
<dbReference type="Proteomes" id="UP001589865">
    <property type="component" value="Unassembled WGS sequence"/>
</dbReference>
<evidence type="ECO:0000256" key="3">
    <source>
        <dbReference type="ARBA" id="ARBA00023163"/>
    </source>
</evidence>
<feature type="domain" description="HTH araC/xylS-type" evidence="4">
    <location>
        <begin position="81"/>
        <end position="179"/>
    </location>
</feature>
<dbReference type="InterPro" id="IPR009057">
    <property type="entry name" value="Homeodomain-like_sf"/>
</dbReference>
<dbReference type="SUPFAM" id="SSF46689">
    <property type="entry name" value="Homeodomain-like"/>
    <property type="match status" value="2"/>
</dbReference>
<proteinExistence type="predicted"/>
<evidence type="ECO:0000256" key="1">
    <source>
        <dbReference type="ARBA" id="ARBA00023015"/>
    </source>
</evidence>
<dbReference type="EMBL" id="JBHLUN010000002">
    <property type="protein sequence ID" value="MFC0407114.1"/>
    <property type="molecule type" value="Genomic_DNA"/>
</dbReference>
<keyword evidence="1" id="KW-0805">Transcription regulation</keyword>
<dbReference type="PROSITE" id="PS00041">
    <property type="entry name" value="HTH_ARAC_FAMILY_1"/>
    <property type="match status" value="1"/>
</dbReference>
<dbReference type="PANTHER" id="PTHR46796:SF14">
    <property type="entry name" value="TRANSCRIPTIONAL REGULATORY PROTEIN"/>
    <property type="match status" value="1"/>
</dbReference>
<evidence type="ECO:0000313" key="6">
    <source>
        <dbReference type="Proteomes" id="UP001589865"/>
    </source>
</evidence>